<accession>K6YQ28</accession>
<dbReference type="HAMAP" id="MF_00802">
    <property type="entry name" value="GlnE"/>
    <property type="match status" value="1"/>
</dbReference>
<keyword evidence="5 7" id="KW-0460">Magnesium</keyword>
<evidence type="ECO:0000313" key="10">
    <source>
        <dbReference type="EMBL" id="GAC20277.1"/>
    </source>
</evidence>
<dbReference type="Gene3D" id="3.30.460.10">
    <property type="entry name" value="Beta Polymerase, domain 2"/>
    <property type="match status" value="2"/>
</dbReference>
<evidence type="ECO:0000256" key="1">
    <source>
        <dbReference type="ARBA" id="ARBA00022679"/>
    </source>
</evidence>
<dbReference type="EC" id="2.7.7.89" evidence="7"/>
<dbReference type="Proteomes" id="UP000006327">
    <property type="component" value="Unassembled WGS sequence"/>
</dbReference>
<dbReference type="GO" id="GO:0000287">
    <property type="term" value="F:magnesium ion binding"/>
    <property type="evidence" value="ECO:0007669"/>
    <property type="project" value="UniProtKB-UniRule"/>
</dbReference>
<proteinExistence type="inferred from homology"/>
<evidence type="ECO:0000256" key="6">
    <source>
        <dbReference type="ARBA" id="ARBA00023268"/>
    </source>
</evidence>
<evidence type="ECO:0000256" key="2">
    <source>
        <dbReference type="ARBA" id="ARBA00022695"/>
    </source>
</evidence>
<protein>
    <recommendedName>
        <fullName evidence="7">Bifunctional glutamine synthetase adenylyltransferase/adenylyl-removing enzyme</fullName>
    </recommendedName>
    <alternativeName>
        <fullName evidence="7">ATP:glutamine synthetase adenylyltransferase</fullName>
    </alternativeName>
    <alternativeName>
        <fullName evidence="7">ATase</fullName>
    </alternativeName>
    <domain>
        <recommendedName>
            <fullName evidence="7">Glutamine synthetase adenylyl-L-tyrosine phosphorylase</fullName>
            <ecNumber evidence="7">2.7.7.89</ecNumber>
        </recommendedName>
        <alternativeName>
            <fullName evidence="7">Adenylyl removase</fullName>
            <shortName evidence="7">AR</shortName>
            <shortName evidence="7">AT-N</shortName>
        </alternativeName>
    </domain>
    <domain>
        <recommendedName>
            <fullName evidence="7">Glutamine synthetase adenylyl transferase</fullName>
            <ecNumber evidence="7">2.7.7.42</ecNumber>
        </recommendedName>
        <alternativeName>
            <fullName evidence="7">Adenylyl transferase</fullName>
            <shortName evidence="7">AT</shortName>
            <shortName evidence="7">AT-C</shortName>
        </alternativeName>
    </domain>
</protein>
<dbReference type="Gene3D" id="1.20.120.330">
    <property type="entry name" value="Nucleotidyltransferases domain 2"/>
    <property type="match status" value="2"/>
</dbReference>
<evidence type="ECO:0000259" key="9">
    <source>
        <dbReference type="Pfam" id="PF08335"/>
    </source>
</evidence>
<feature type="region of interest" description="Adenylyl transferase" evidence="7">
    <location>
        <begin position="459"/>
        <end position="972"/>
    </location>
</feature>
<dbReference type="EMBL" id="BAEO01000051">
    <property type="protein sequence ID" value="GAC20277.1"/>
    <property type="molecule type" value="Genomic_DNA"/>
</dbReference>
<dbReference type="AlphaFoldDB" id="K6YQ28"/>
<dbReference type="Pfam" id="PF03710">
    <property type="entry name" value="GlnE"/>
    <property type="match status" value="2"/>
</dbReference>
<dbReference type="SUPFAM" id="SSF81593">
    <property type="entry name" value="Nucleotidyltransferase substrate binding subunit/domain"/>
    <property type="match status" value="2"/>
</dbReference>
<dbReference type="PANTHER" id="PTHR30621">
    <property type="entry name" value="GLUTAMINE SYNTHETASE ADENYLYLTRANSFERASE"/>
    <property type="match status" value="1"/>
</dbReference>
<evidence type="ECO:0000313" key="11">
    <source>
        <dbReference type="Proteomes" id="UP000006327"/>
    </source>
</evidence>
<comment type="cofactor">
    <cofactor evidence="7">
        <name>Mg(2+)</name>
        <dbReference type="ChEBI" id="CHEBI:18420"/>
    </cofactor>
</comment>
<dbReference type="InterPro" id="IPR005190">
    <property type="entry name" value="GlnE_rpt_dom"/>
</dbReference>
<keyword evidence="2 7" id="KW-0548">Nucleotidyltransferase</keyword>
<comment type="caution">
    <text evidence="10">The sequence shown here is derived from an EMBL/GenBank/DDBJ whole genome shotgun (WGS) entry which is preliminary data.</text>
</comment>
<organism evidence="10 11">
    <name type="scientific">Paraglaciecola arctica BSs20135</name>
    <dbReference type="NCBI Taxonomy" id="493475"/>
    <lineage>
        <taxon>Bacteria</taxon>
        <taxon>Pseudomonadati</taxon>
        <taxon>Pseudomonadota</taxon>
        <taxon>Gammaproteobacteria</taxon>
        <taxon>Alteromonadales</taxon>
        <taxon>Alteromonadaceae</taxon>
        <taxon>Paraglaciecola</taxon>
    </lineage>
</organism>
<reference evidence="10 11" key="1">
    <citation type="journal article" date="2017" name="Antonie Van Leeuwenhoek">
        <title>Rhizobium rhizosphaerae sp. nov., a novel species isolated from rice rhizosphere.</title>
        <authorList>
            <person name="Zhao J.J."/>
            <person name="Zhang J."/>
            <person name="Zhang R.J."/>
            <person name="Zhang C.W."/>
            <person name="Yin H.Q."/>
            <person name="Zhang X.X."/>
        </authorList>
    </citation>
    <scope>NUCLEOTIDE SEQUENCE [LARGE SCALE GENOMIC DNA]</scope>
    <source>
        <strain evidence="10 11">BSs20135</strain>
    </source>
</reference>
<dbReference type="InterPro" id="IPR013546">
    <property type="entry name" value="PII_UdlTrfase/GS_AdlTrfase"/>
</dbReference>
<dbReference type="eggNOG" id="COG1391">
    <property type="taxonomic scope" value="Bacteria"/>
</dbReference>
<dbReference type="GO" id="GO:0005829">
    <property type="term" value="C:cytosol"/>
    <property type="evidence" value="ECO:0007669"/>
    <property type="project" value="TreeGrafter"/>
</dbReference>
<comment type="function">
    <text evidence="7">Involved in the regulation of glutamine synthetase GlnA, a key enzyme in the process to assimilate ammonia. When cellular nitrogen levels are high, the C-terminal adenylyl transferase (AT) inactivates GlnA by covalent transfer of an adenylyl group from ATP to specific tyrosine residue of GlnA, thus reducing its activity. Conversely, when nitrogen levels are low, the N-terminal adenylyl removase (AR) activates GlnA by removing the adenylyl group by phosphorolysis, increasing its activity. The regulatory region of GlnE binds the signal transduction protein PII (GlnB) which indicates the nitrogen status of the cell.</text>
</comment>
<keyword evidence="4 7" id="KW-0067">ATP-binding</keyword>
<dbReference type="NCBIfam" id="NF008292">
    <property type="entry name" value="PRK11072.1"/>
    <property type="match status" value="1"/>
</dbReference>
<dbReference type="Pfam" id="PF08335">
    <property type="entry name" value="GlnD_UR_UTase"/>
    <property type="match status" value="2"/>
</dbReference>
<gene>
    <name evidence="7 10" type="primary">glnE</name>
    <name evidence="10" type="ORF">GARC_3319</name>
</gene>
<dbReference type="GO" id="GO:0000820">
    <property type="term" value="P:regulation of glutamine family amino acid metabolic process"/>
    <property type="evidence" value="ECO:0007669"/>
    <property type="project" value="UniProtKB-UniRule"/>
</dbReference>
<dbReference type="InterPro" id="IPR023057">
    <property type="entry name" value="GlnE"/>
</dbReference>
<evidence type="ECO:0000256" key="7">
    <source>
        <dbReference type="HAMAP-Rule" id="MF_00802"/>
    </source>
</evidence>
<dbReference type="CDD" id="cd05401">
    <property type="entry name" value="NT_GlnE_GlnD_like"/>
    <property type="match status" value="2"/>
</dbReference>
<dbReference type="EC" id="2.7.7.42" evidence="7"/>
<comment type="catalytic activity">
    <reaction evidence="7">
        <text>[glutamine synthetase]-O(4)-(5'-adenylyl)-L-tyrosine + phosphate = [glutamine synthetase]-L-tyrosine + ADP</text>
        <dbReference type="Rhea" id="RHEA:43716"/>
        <dbReference type="Rhea" id="RHEA-COMP:10660"/>
        <dbReference type="Rhea" id="RHEA-COMP:10661"/>
        <dbReference type="ChEBI" id="CHEBI:43474"/>
        <dbReference type="ChEBI" id="CHEBI:46858"/>
        <dbReference type="ChEBI" id="CHEBI:83624"/>
        <dbReference type="ChEBI" id="CHEBI:456216"/>
        <dbReference type="EC" id="2.7.7.89"/>
    </reaction>
</comment>
<dbReference type="PANTHER" id="PTHR30621:SF0">
    <property type="entry name" value="BIFUNCTIONAL GLUTAMINE SYNTHETASE ADENYLYLTRANSFERASE_ADENYLYL-REMOVING ENZYME"/>
    <property type="match status" value="1"/>
</dbReference>
<keyword evidence="11" id="KW-1185">Reference proteome</keyword>
<dbReference type="GO" id="GO:0008882">
    <property type="term" value="F:[glutamate-ammonia-ligase] adenylyltransferase activity"/>
    <property type="evidence" value="ECO:0007669"/>
    <property type="project" value="UniProtKB-UniRule"/>
</dbReference>
<comment type="similarity">
    <text evidence="7">Belongs to the GlnE family.</text>
</comment>
<name>K6YQ28_9ALTE</name>
<keyword evidence="3 7" id="KW-0547">Nucleotide-binding</keyword>
<dbReference type="RefSeq" id="WP_007622043.1">
    <property type="nucleotide sequence ID" value="NZ_BAEO01000051.1"/>
</dbReference>
<dbReference type="STRING" id="493475.GARC_3319"/>
<dbReference type="GO" id="GO:0047388">
    <property type="term" value="F:[glutamine synthetase]-adenylyl-L-tyrosine phosphorylase activity"/>
    <property type="evidence" value="ECO:0007669"/>
    <property type="project" value="UniProtKB-EC"/>
</dbReference>
<dbReference type="FunFam" id="3.30.460.10:FF:000009">
    <property type="entry name" value="Bifunctional glutamine synthetase adenylyltransferase/adenylyl-removing enzyme"/>
    <property type="match status" value="1"/>
</dbReference>
<feature type="domain" description="PII-uridylyltransferase/Glutamine-synthetase adenylyltransferase" evidence="9">
    <location>
        <begin position="851"/>
        <end position="944"/>
    </location>
</feature>
<dbReference type="GO" id="GO:0005524">
    <property type="term" value="F:ATP binding"/>
    <property type="evidence" value="ECO:0007669"/>
    <property type="project" value="UniProtKB-UniRule"/>
</dbReference>
<keyword evidence="1 7" id="KW-0808">Transferase</keyword>
<evidence type="ECO:0000256" key="4">
    <source>
        <dbReference type="ARBA" id="ARBA00022840"/>
    </source>
</evidence>
<dbReference type="Gene3D" id="1.20.120.1510">
    <property type="match status" value="1"/>
</dbReference>
<evidence type="ECO:0000259" key="8">
    <source>
        <dbReference type="Pfam" id="PF03710"/>
    </source>
</evidence>
<feature type="region of interest" description="Adenylyl removase" evidence="7">
    <location>
        <begin position="1"/>
        <end position="448"/>
    </location>
</feature>
<dbReference type="InterPro" id="IPR043519">
    <property type="entry name" value="NT_sf"/>
</dbReference>
<dbReference type="GO" id="GO:0016874">
    <property type="term" value="F:ligase activity"/>
    <property type="evidence" value="ECO:0007669"/>
    <property type="project" value="UniProtKB-KW"/>
</dbReference>
<dbReference type="OrthoDB" id="9759366at2"/>
<dbReference type="FunFam" id="1.20.120.330:FF:000005">
    <property type="entry name" value="Bifunctional glutamine synthetase adenylyltransferase/adenylyl-removing enzyme"/>
    <property type="match status" value="1"/>
</dbReference>
<keyword evidence="6 7" id="KW-0511">Multifunctional enzyme</keyword>
<sequence length="972" mass="110552">MKNSPATPLPEELIALGNERWQEIQSHEQFSAHFESFEEHIKTAFALSDFIFEQCLKNPLWLVELLLEKVLFTEQVDYQDNLVQLLAQVDSEAVLQQKLRQFRNFHMLRIAWRDLLNMQSIEDSLAQVSDLARQLITQTNSWLYQFLQPQFGLPEGELGPQPMLILGMGKLGGDELNFSSDIDLIFTYPAQGVTSGGRKSIEHQQFFTKVAQKLITALDQITADGQVYRVDMRLRPFGDSGPLVMHFDAMEDYYQEQGRDWERYAMLKASILNVPCPYTQQLSAILQPFIYRRYLDFSAIESLRSMKSMIEQEVRRRGLTNNIKLGEGGIREAEFVVQSLQLINGGREPSLKVQSLQLALSELVNLQILPTKSAKDLLQSYLWLRKIEHCLQQFADKQTQVLPNNDTDQKRLLTVLGINDYEDFMQQLAQHCGLIHQQFSLLVKDDPALQDDVADEQLQGAKDLWQLQLDAEETQSILNHWHLADEVPTSDITIGKDVYQQISGFKQDLTSQRIGQRGLTTLNNLMPVIIHKILSYSAKDHGELFRRVFTVLRAILGRTAYLQLLFENQAALFHLVKLCAASPWVTEQIARFPLLLDELLNPISLYQPVAFNQYADELRQALLRVEPEDLELQIETLRQFKLSQQLKIAASDISNALPVMQVSDHLTYLAEAIIVQVVDIAWQQIVAKHGVPVCETQGPKNIQNKGFGILGFGKLGGWELGYGSDLDLVFLHNCDGQQFTNGKKPIGTSGFYIKLAQRILHIFTIKTGLGILYDVDMRLRPSGNAGLLVCHVHGFATYEMENAWTWEHQALGRARFITGCGELQQRFSAVRLAVLSKPRNMLELAAEVVSMREKMRDHLAKGDAHNIDLKQDAGGIADIEFIVQFMLLAHTSSFPNLAKWPDNVRILADLAKLSLITKAEANTLNQAYLEYRNYAHRLALQNGELAEINPSLLDLQTKVKAIWHKYLIEPLQ</sequence>
<comment type="catalytic activity">
    <reaction evidence="7">
        <text>[glutamine synthetase]-L-tyrosine + ATP = [glutamine synthetase]-O(4)-(5'-adenylyl)-L-tyrosine + diphosphate</text>
        <dbReference type="Rhea" id="RHEA:18589"/>
        <dbReference type="Rhea" id="RHEA-COMP:10660"/>
        <dbReference type="Rhea" id="RHEA-COMP:10661"/>
        <dbReference type="ChEBI" id="CHEBI:30616"/>
        <dbReference type="ChEBI" id="CHEBI:33019"/>
        <dbReference type="ChEBI" id="CHEBI:46858"/>
        <dbReference type="ChEBI" id="CHEBI:83624"/>
        <dbReference type="EC" id="2.7.7.42"/>
    </reaction>
</comment>
<feature type="domain" description="Glutamate-ammonia ligase adenylyltransferase repeated" evidence="8">
    <location>
        <begin position="40"/>
        <end position="272"/>
    </location>
</feature>
<dbReference type="SUPFAM" id="SSF81301">
    <property type="entry name" value="Nucleotidyltransferase"/>
    <property type="match status" value="2"/>
</dbReference>
<evidence type="ECO:0000256" key="5">
    <source>
        <dbReference type="ARBA" id="ARBA00022842"/>
    </source>
</evidence>
<keyword evidence="10" id="KW-0436">Ligase</keyword>
<feature type="domain" description="Glutamate-ammonia ligase adenylyltransferase repeated" evidence="8">
    <location>
        <begin position="574"/>
        <end position="828"/>
    </location>
</feature>
<dbReference type="Gene3D" id="1.10.4050.10">
    <property type="entry name" value="Glutamine synthase adenylyltransferase GlnE"/>
    <property type="match status" value="1"/>
</dbReference>
<feature type="domain" description="PII-uridylyltransferase/Glutamine-synthetase adenylyltransferase" evidence="9">
    <location>
        <begin position="304"/>
        <end position="442"/>
    </location>
</feature>
<evidence type="ECO:0000256" key="3">
    <source>
        <dbReference type="ARBA" id="ARBA00022741"/>
    </source>
</evidence>